<accession>A0A0D8BMX6</accession>
<dbReference type="EMBL" id="JYFN01000002">
    <property type="protein sequence ID" value="KJE25354.1"/>
    <property type="molecule type" value="Genomic_DNA"/>
</dbReference>
<name>A0A0D8BMX6_9ACTN</name>
<feature type="region of interest" description="Disordered" evidence="1">
    <location>
        <begin position="73"/>
        <end position="116"/>
    </location>
</feature>
<dbReference type="PATRIC" id="fig|1502723.3.peg.539"/>
<evidence type="ECO:0000313" key="2">
    <source>
        <dbReference type="EMBL" id="KJE25354.1"/>
    </source>
</evidence>
<sequence length="116" mass="12718">MAQQDQQQQRQQVEQQLRQNWRQIRYRILDQFGQVSTADLDAATDIEDLVARIADKTHHSERYVENRLRELAGVGGGQGGLGGSGERFGGGQQGGQGNLGNQGQQGQQGQPFGAQQ</sequence>
<dbReference type="Proteomes" id="UP000032545">
    <property type="component" value="Unassembled WGS sequence"/>
</dbReference>
<proteinExistence type="predicted"/>
<keyword evidence="3" id="KW-1185">Reference proteome</keyword>
<evidence type="ECO:0008006" key="4">
    <source>
        <dbReference type="Google" id="ProtNLM"/>
    </source>
</evidence>
<reference evidence="2 3" key="2">
    <citation type="journal article" date="2016" name="Genome Announc.">
        <title>Permanent Draft Genome Sequences for Two Variants of Frankia sp. Strain CpI1, the First Frankia Strain Isolated from Root Nodules of Comptonia peregrina.</title>
        <authorList>
            <person name="Oshone R."/>
            <person name="Hurst S.G.IV."/>
            <person name="Abebe-Akele F."/>
            <person name="Simpson S."/>
            <person name="Morris K."/>
            <person name="Thomas W.K."/>
            <person name="Tisa L.S."/>
        </authorList>
    </citation>
    <scope>NUCLEOTIDE SEQUENCE [LARGE SCALE GENOMIC DNA]</scope>
    <source>
        <strain evidence="3">CpI1-S</strain>
    </source>
</reference>
<comment type="caution">
    <text evidence="2">The sequence shown here is derived from an EMBL/GenBank/DDBJ whole genome shotgun (WGS) entry which is preliminary data.</text>
</comment>
<dbReference type="OrthoDB" id="3218127at2"/>
<evidence type="ECO:0000313" key="3">
    <source>
        <dbReference type="Proteomes" id="UP000032545"/>
    </source>
</evidence>
<dbReference type="AlphaFoldDB" id="A0A0D8BMX6"/>
<gene>
    <name evidence="2" type="ORF">FF36_00487</name>
</gene>
<feature type="compositionally biased region" description="Low complexity" evidence="1">
    <location>
        <begin position="101"/>
        <end position="116"/>
    </location>
</feature>
<organism evidence="2 3">
    <name type="scientific">Frankia torreyi</name>
    <dbReference type="NCBI Taxonomy" id="1856"/>
    <lineage>
        <taxon>Bacteria</taxon>
        <taxon>Bacillati</taxon>
        <taxon>Actinomycetota</taxon>
        <taxon>Actinomycetes</taxon>
        <taxon>Frankiales</taxon>
        <taxon>Frankiaceae</taxon>
        <taxon>Frankia</taxon>
    </lineage>
</organism>
<protein>
    <recommendedName>
        <fullName evidence="4">PE-PGRS family protein</fullName>
    </recommendedName>
</protein>
<feature type="compositionally biased region" description="Gly residues" evidence="1">
    <location>
        <begin position="73"/>
        <end position="100"/>
    </location>
</feature>
<dbReference type="RefSeq" id="WP_044883230.1">
    <property type="nucleotide sequence ID" value="NZ_JYFN01000002.1"/>
</dbReference>
<evidence type="ECO:0000256" key="1">
    <source>
        <dbReference type="SAM" id="MobiDB-lite"/>
    </source>
</evidence>
<reference evidence="3" key="1">
    <citation type="submission" date="2015-02" db="EMBL/GenBank/DDBJ databases">
        <title>Draft Genome of Frankia sp. CpI1-S.</title>
        <authorList>
            <person name="Oshone R.T."/>
            <person name="Ngom M."/>
            <person name="Ghodhbane-Gtari F."/>
            <person name="Gtari M."/>
            <person name="Morris K."/>
            <person name="Thomas K."/>
            <person name="Sen A."/>
            <person name="Tisa L.S."/>
        </authorList>
    </citation>
    <scope>NUCLEOTIDE SEQUENCE [LARGE SCALE GENOMIC DNA]</scope>
    <source>
        <strain evidence="3">CpI1-S</strain>
    </source>
</reference>